<feature type="compositionally biased region" description="Low complexity" evidence="1">
    <location>
        <begin position="665"/>
        <end position="682"/>
    </location>
</feature>
<feature type="compositionally biased region" description="Gly residues" evidence="1">
    <location>
        <begin position="683"/>
        <end position="698"/>
    </location>
</feature>
<evidence type="ECO:0000259" key="3">
    <source>
        <dbReference type="Pfam" id="PF09362"/>
    </source>
</evidence>
<feature type="region of interest" description="Disordered" evidence="1">
    <location>
        <begin position="471"/>
        <end position="700"/>
    </location>
</feature>
<organism evidence="4 5">
    <name type="scientific">Streptomyces spongiicola</name>
    <dbReference type="NCBI Taxonomy" id="1690221"/>
    <lineage>
        <taxon>Bacteria</taxon>
        <taxon>Bacillati</taxon>
        <taxon>Actinomycetota</taxon>
        <taxon>Actinomycetes</taxon>
        <taxon>Kitasatosporales</taxon>
        <taxon>Streptomycetaceae</taxon>
        <taxon>Streptomyces</taxon>
    </lineage>
</organism>
<dbReference type="PANTHER" id="PTHR43662">
    <property type="match status" value="1"/>
</dbReference>
<dbReference type="PANTHER" id="PTHR43662:SF3">
    <property type="entry name" value="DOMAIN PROTEIN, PUTATIVE (AFU_ORTHOLOGUE AFUA_6G11970)-RELATED"/>
    <property type="match status" value="1"/>
</dbReference>
<evidence type="ECO:0000256" key="2">
    <source>
        <dbReference type="SAM" id="Phobius"/>
    </source>
</evidence>
<evidence type="ECO:0000313" key="5">
    <source>
        <dbReference type="Proteomes" id="UP000245051"/>
    </source>
</evidence>
<sequence>MLGGGGLIAVNTYASAGEGWGKSQDRTLGAGASASTIKCPEAANGLSEVPDAARREVDRELAAMDSQITEAYKRFAEQREQVAQDPGFAENAVLGPLEDKRTASLDRIATAIGRVGDRPKGLESMAACELKQDEADDGGNQGGNGQGQDGGQNDGGQDDGGQGGGGGGQAGNGPVQADFVDIKSVKPNAGDPRNRRGVSRGVFKTSCGVNENGKFNPDNVIVAPGVANGAHHMHDYIGNQANDAFASDDDLAAGETTCVNQGDRSSYFWPVLRLQNGQQEDDADADGGGKDQNVGEIQTPSQVTMDFVGNPRSKVTAMPRLLRIITGDAKAFVNGDANANASWSCTGFENRQLKDKYPICPQGSQVVRTFKFQSCWDGQNTDSANHRTHVAFAQANGACPNGFRAIPQLVQRIVYDVPPPVFGGANPSVFAVDSFPEQLHKPITDHGDFINVFDQNLMEELVSCINEGRECGPDDAGAPPADDGGNGGNGDGGNGEGDGGNAGNGGDGGNAGNGGNGGNGDGGNAGNGDGGNGGDNEENPGDPAPPNEGAAGGQEAPGAPGGDGEPGAAAGAGQDSGQDGAGQDSGQNGEGQNGSGPADNGAADNGSGDNGAADNGNGDPKAPDGGGEVKNGEVLANSSAGSSAGSSTGSSAGTNDSAQTGAGDGEPAAQPTEAAAGNAAEPNGGGSPLAGSQGGGLAETGAQLWPSAAGAVLLVAGVLLLRTRRPQSAAARRR</sequence>
<dbReference type="RefSeq" id="WP_109294165.1">
    <property type="nucleotide sequence ID" value="NZ_CP029254.1"/>
</dbReference>
<accession>A0ABM6V5H8</accession>
<name>A0ABM6V5H8_9ACTN</name>
<feature type="compositionally biased region" description="Low complexity" evidence="1">
    <location>
        <begin position="474"/>
        <end position="483"/>
    </location>
</feature>
<evidence type="ECO:0000313" key="4">
    <source>
        <dbReference type="EMBL" id="AWK09184.1"/>
    </source>
</evidence>
<feature type="domain" description="DUF1996" evidence="3">
    <location>
        <begin position="221"/>
        <end position="451"/>
    </location>
</feature>
<dbReference type="Proteomes" id="UP000245051">
    <property type="component" value="Chromosome"/>
</dbReference>
<feature type="compositionally biased region" description="Gly residues" evidence="1">
    <location>
        <begin position="139"/>
        <end position="171"/>
    </location>
</feature>
<dbReference type="EMBL" id="CP029254">
    <property type="protein sequence ID" value="AWK09184.1"/>
    <property type="molecule type" value="Genomic_DNA"/>
</dbReference>
<feature type="compositionally biased region" description="Gly residues" evidence="1">
    <location>
        <begin position="484"/>
        <end position="534"/>
    </location>
</feature>
<feature type="region of interest" description="Disordered" evidence="1">
    <location>
        <begin position="133"/>
        <end position="175"/>
    </location>
</feature>
<feature type="transmembrane region" description="Helical" evidence="2">
    <location>
        <begin position="704"/>
        <end position="723"/>
    </location>
</feature>
<evidence type="ECO:0000256" key="1">
    <source>
        <dbReference type="SAM" id="MobiDB-lite"/>
    </source>
</evidence>
<feature type="compositionally biased region" description="Low complexity" evidence="1">
    <location>
        <begin position="636"/>
        <end position="658"/>
    </location>
</feature>
<keyword evidence="5" id="KW-1185">Reference proteome</keyword>
<protein>
    <recommendedName>
        <fullName evidence="3">DUF1996 domain-containing protein</fullName>
    </recommendedName>
</protein>
<reference evidence="4 5" key="1">
    <citation type="submission" date="2018-05" db="EMBL/GenBank/DDBJ databases">
        <title>Complete genome sequence of the Type Strain of Streptomyces spongiicola HNM0071, the producer of staurosporine.</title>
        <authorList>
            <person name="Zhou S."/>
            <person name="Huang X."/>
        </authorList>
    </citation>
    <scope>NUCLEOTIDE SEQUENCE [LARGE SCALE GENOMIC DNA]</scope>
    <source>
        <strain evidence="4 5">HNM0071</strain>
    </source>
</reference>
<keyword evidence="2" id="KW-1133">Transmembrane helix</keyword>
<dbReference type="Pfam" id="PF09362">
    <property type="entry name" value="DUF1996"/>
    <property type="match status" value="1"/>
</dbReference>
<feature type="compositionally biased region" description="Low complexity" evidence="1">
    <location>
        <begin position="595"/>
        <end position="620"/>
    </location>
</feature>
<keyword evidence="2" id="KW-0812">Transmembrane</keyword>
<keyword evidence="2" id="KW-0472">Membrane</keyword>
<feature type="compositionally biased region" description="Low complexity" evidence="1">
    <location>
        <begin position="566"/>
        <end position="587"/>
    </location>
</feature>
<proteinExistence type="predicted"/>
<feature type="compositionally biased region" description="Low complexity" evidence="1">
    <location>
        <begin position="547"/>
        <end position="558"/>
    </location>
</feature>
<gene>
    <name evidence="4" type="ORF">DDQ41_09905</name>
</gene>
<dbReference type="InterPro" id="IPR018535">
    <property type="entry name" value="DUF1996"/>
</dbReference>